<name>A0A9X0R7M5_VIBME</name>
<proteinExistence type="predicted"/>
<accession>A0A9X0R7M5</accession>
<reference evidence="1" key="1">
    <citation type="submission" date="2020-08" db="EMBL/GenBank/DDBJ databases">
        <title>Genome Sequencing and Pan-Genome Analysis of Migratory bird Vibrio Strains, Inner Mongolia.</title>
        <authorList>
            <person name="Zheng L."/>
        </authorList>
    </citation>
    <scope>NUCLEOTIDE SEQUENCE</scope>
    <source>
        <strain evidence="1">M13F</strain>
    </source>
</reference>
<gene>
    <name evidence="1" type="ORF">H8Q88_09200</name>
</gene>
<sequence length="82" mass="9506">MSVLKFPTKPQNIRGKSQICWWLREIADLIESESIVVQPEAIALLLVDKDKSEFLHVGGIRRKELKNELIKSINKLQYEKDS</sequence>
<keyword evidence="2" id="KW-1185">Reference proteome</keyword>
<protein>
    <submittedName>
        <fullName evidence="1">Uncharacterized protein</fullName>
    </submittedName>
</protein>
<dbReference type="EMBL" id="JACRUP010000005">
    <property type="protein sequence ID" value="MBC5851143.1"/>
    <property type="molecule type" value="Genomic_DNA"/>
</dbReference>
<dbReference type="Proteomes" id="UP000615796">
    <property type="component" value="Unassembled WGS sequence"/>
</dbReference>
<organism evidence="1 2">
    <name type="scientific">Vibrio metschnikovii</name>
    <dbReference type="NCBI Taxonomy" id="28172"/>
    <lineage>
        <taxon>Bacteria</taxon>
        <taxon>Pseudomonadati</taxon>
        <taxon>Pseudomonadota</taxon>
        <taxon>Gammaproteobacteria</taxon>
        <taxon>Vibrionales</taxon>
        <taxon>Vibrionaceae</taxon>
        <taxon>Vibrio</taxon>
    </lineage>
</organism>
<dbReference type="RefSeq" id="WP_053314454.1">
    <property type="nucleotide sequence ID" value="NZ_JACRUP010000005.1"/>
</dbReference>
<dbReference type="AlphaFoldDB" id="A0A9X0R7M5"/>
<evidence type="ECO:0000313" key="2">
    <source>
        <dbReference type="Proteomes" id="UP000615796"/>
    </source>
</evidence>
<evidence type="ECO:0000313" key="1">
    <source>
        <dbReference type="EMBL" id="MBC5851143.1"/>
    </source>
</evidence>
<comment type="caution">
    <text evidence="1">The sequence shown here is derived from an EMBL/GenBank/DDBJ whole genome shotgun (WGS) entry which is preliminary data.</text>
</comment>